<protein>
    <recommendedName>
        <fullName evidence="8">Structural maintenance of chromosomes protein</fullName>
    </recommendedName>
</protein>
<feature type="coiled-coil region" evidence="9">
    <location>
        <begin position="185"/>
        <end position="262"/>
    </location>
</feature>
<organism evidence="12 13">
    <name type="scientific">Candida metapsilosis</name>
    <dbReference type="NCBI Taxonomy" id="273372"/>
    <lineage>
        <taxon>Eukaryota</taxon>
        <taxon>Fungi</taxon>
        <taxon>Dikarya</taxon>
        <taxon>Ascomycota</taxon>
        <taxon>Saccharomycotina</taxon>
        <taxon>Pichiomycetes</taxon>
        <taxon>Debaryomycetaceae</taxon>
        <taxon>Candida/Lodderomyces clade</taxon>
        <taxon>Candida</taxon>
    </lineage>
</organism>
<dbReference type="FunFam" id="3.40.50.300:FF:000424">
    <property type="entry name" value="Structural maintenance of chromosomes 3"/>
    <property type="match status" value="1"/>
</dbReference>
<evidence type="ECO:0000256" key="5">
    <source>
        <dbReference type="ARBA" id="ARBA00023054"/>
    </source>
</evidence>
<dbReference type="InterPro" id="IPR024704">
    <property type="entry name" value="SMC"/>
</dbReference>
<dbReference type="InterPro" id="IPR010935">
    <property type="entry name" value="SMC_hinge"/>
</dbReference>
<dbReference type="GeneID" id="93649098"/>
<dbReference type="OrthoDB" id="431497at2759"/>
<comment type="subcellular location">
    <subcellularLocation>
        <location evidence="1 8">Nucleus</location>
    </subcellularLocation>
</comment>
<feature type="domain" description="SMC hinge" evidence="11">
    <location>
        <begin position="524"/>
        <end position="640"/>
    </location>
</feature>
<dbReference type="CDD" id="cd03272">
    <property type="entry name" value="ABC_SMC3_euk"/>
    <property type="match status" value="1"/>
</dbReference>
<accession>A0A8H7ZJG6</accession>
<keyword evidence="5 9" id="KW-0175">Coiled coil</keyword>
<evidence type="ECO:0000256" key="2">
    <source>
        <dbReference type="ARBA" id="ARBA00005917"/>
    </source>
</evidence>
<feature type="compositionally biased region" description="Acidic residues" evidence="10">
    <location>
        <begin position="1076"/>
        <end position="1091"/>
    </location>
</feature>
<dbReference type="InterPro" id="IPR027417">
    <property type="entry name" value="P-loop_NTPase"/>
</dbReference>
<evidence type="ECO:0000259" key="11">
    <source>
        <dbReference type="SMART" id="SM00968"/>
    </source>
</evidence>
<feature type="coiled-coil region" evidence="9">
    <location>
        <begin position="981"/>
        <end position="1029"/>
    </location>
</feature>
<dbReference type="GO" id="GO:0005694">
    <property type="term" value="C:chromosome"/>
    <property type="evidence" value="ECO:0007669"/>
    <property type="project" value="InterPro"/>
</dbReference>
<dbReference type="GO" id="GO:0016887">
    <property type="term" value="F:ATP hydrolysis activity"/>
    <property type="evidence" value="ECO:0007669"/>
    <property type="project" value="InterPro"/>
</dbReference>
<name>A0A8H7ZJG6_9ASCO</name>
<dbReference type="AlphaFoldDB" id="A0A8H7ZJG6"/>
<dbReference type="GO" id="GO:0051276">
    <property type="term" value="P:chromosome organization"/>
    <property type="evidence" value="ECO:0007669"/>
    <property type="project" value="InterPro"/>
</dbReference>
<dbReference type="Proteomes" id="UP000669133">
    <property type="component" value="Unassembled WGS sequence"/>
</dbReference>
<feature type="coiled-coil region" evidence="9">
    <location>
        <begin position="287"/>
        <end position="328"/>
    </location>
</feature>
<evidence type="ECO:0000256" key="10">
    <source>
        <dbReference type="SAM" id="MobiDB-lite"/>
    </source>
</evidence>
<dbReference type="Pfam" id="PF06470">
    <property type="entry name" value="SMC_hinge"/>
    <property type="match status" value="1"/>
</dbReference>
<dbReference type="Gene3D" id="3.30.70.1620">
    <property type="match status" value="1"/>
</dbReference>
<dbReference type="GO" id="GO:0005634">
    <property type="term" value="C:nucleus"/>
    <property type="evidence" value="ECO:0007669"/>
    <property type="project" value="UniProtKB-SubCell"/>
</dbReference>
<keyword evidence="7" id="KW-0131">Cell cycle</keyword>
<dbReference type="InterPro" id="IPR041741">
    <property type="entry name" value="SMC3_ABC_euk"/>
</dbReference>
<evidence type="ECO:0000313" key="12">
    <source>
        <dbReference type="EMBL" id="KAG5421379.1"/>
    </source>
</evidence>
<dbReference type="SUPFAM" id="SSF52540">
    <property type="entry name" value="P-loop containing nucleoside triphosphate hydrolases"/>
    <property type="match status" value="1"/>
</dbReference>
<keyword evidence="13" id="KW-1185">Reference proteome</keyword>
<dbReference type="Gene3D" id="1.20.1060.20">
    <property type="match status" value="1"/>
</dbReference>
<dbReference type="GO" id="GO:0051301">
    <property type="term" value="P:cell division"/>
    <property type="evidence" value="ECO:0007669"/>
    <property type="project" value="UniProtKB-KW"/>
</dbReference>
<comment type="similarity">
    <text evidence="2">Belongs to the SMC family. SMC3 subfamily.</text>
</comment>
<dbReference type="PIRSF" id="PIRSF005719">
    <property type="entry name" value="SMC"/>
    <property type="match status" value="1"/>
</dbReference>
<dbReference type="SUPFAM" id="SSF75553">
    <property type="entry name" value="Smc hinge domain"/>
    <property type="match status" value="1"/>
</dbReference>
<sequence>MHIKKIAIQGFKTYKNATIIDDLSPNCNVVVGRNGSGKSNFFAAIRFVLSDAYTHMTREERQALIHDGSGTVMSAYVEIVFDNTDGRFPISKSEISIRRTIGMKKDDYSLDGKSATRSDIMNLLESAGFSRSNPYYIVPQGRITSLTNSKDHERLTLLKEVSGATVFESKLKESMKEMNQSTLKRQRIDEALDSINEKISDLQIESDDLKEFQSLEKQKKVLEYNIFDREFNELNESISELEERHQQLMTDSQNDLNEMEQREKLCQQLQTSINGLKVSLKVLSLEKEQTDLDYNQLLKNIAEKEIKVNELRAKLDTADDKSSDLDEQIETHKLQIKQQWELIAKDKPRLIEMQKHESELKQQMSELHSKQRALYSKQNRFSKFTNKEKRDSWLTTEISKLKKEIKEKEQDLKQISTELKSKRSDEESCSERIHELESLLNDENHSLQVASLKSSIQSLKSKINQCVDQRKSLWRDEIRLKSVFDSVTNDFNNASDLVNRTMDRAQAQGIAALKSIAKKLNLEKNVFGTVAELFHVNDKYKVATEVIAGTSLFHVVVDTDATAALLIEELIRTKAGRVTFIPLNRIEDTSVSEYPDSQENQCLPLISKLKYDHETVGKAINQIFGKALVVNELQRGAELSRRFKLTCITLDGDRVDTKGVLSGGYRDYKTSRIDAMKLQTKKRNELIKTEGEMNKIGQEISNINQEMTNLNNELQLNIRDLNNLEGAKEPLEVELSQLKAKKFNLNEEILVLQSNLESLQSAKGILSSNLKQFQRELNSDFTQSLSDEEIGQLESYNHKLAEIERELDDVVTSALELDTRISELEDDAESLRLSMILLTQEKYSLGDKASLHQEFDEISQEVDSLQIQLDTAQSRSDEASENYAKILEEIAQNEKSLERANEQQLTTLKNFEKFSKSATKLLNQKSIKEQTRDEVNKKIRELGMLPEEAFQPEKFDKFSSNDLVGQLNKVNDKLTKYSHINKKAMEQYTQFTKQRDELNTRKEELDESKKSIEELITNLQQQKKEAIMNSFKQVAKAFHEIFEKLVPQGVGYLELQKKNASDTQTQTQTQTQRHEDDDDDDVENDEDDDSIDNYTGVSISVSFNSKNDEQQKIEQLSGGQKSLCAIALIFAIQHCDPAPFYLFDEIDSNLDTQYRTSVASLIHSLSVNAQFICTTFRSELLSLAGNKFYGVVFNNKVSSIVGINKEDAMNFVEGQVNN</sequence>
<dbReference type="RefSeq" id="XP_067550495.1">
    <property type="nucleotide sequence ID" value="XM_067693786.1"/>
</dbReference>
<gene>
    <name evidence="12" type="ORF">I9W82_000469</name>
</gene>
<dbReference type="FunFam" id="3.40.50.300:FF:000370">
    <property type="entry name" value="Structural maintenance of chromosomes 3"/>
    <property type="match status" value="1"/>
</dbReference>
<keyword evidence="6 8" id="KW-0539">Nucleus</keyword>
<evidence type="ECO:0000256" key="1">
    <source>
        <dbReference type="ARBA" id="ARBA00004123"/>
    </source>
</evidence>
<dbReference type="PANTHER" id="PTHR43977">
    <property type="entry name" value="STRUCTURAL MAINTENANCE OF CHROMOSOMES PROTEIN 3"/>
    <property type="match status" value="1"/>
</dbReference>
<dbReference type="Gene3D" id="3.40.50.300">
    <property type="entry name" value="P-loop containing nucleotide triphosphate hydrolases"/>
    <property type="match status" value="2"/>
</dbReference>
<dbReference type="EMBL" id="JAEOAQ010000001">
    <property type="protein sequence ID" value="KAG5421379.1"/>
    <property type="molecule type" value="Genomic_DNA"/>
</dbReference>
<feature type="coiled-coil region" evidence="9">
    <location>
        <begin position="398"/>
        <end position="425"/>
    </location>
</feature>
<keyword evidence="4" id="KW-0498">Mitosis</keyword>
<dbReference type="SMART" id="SM00968">
    <property type="entry name" value="SMC_hinge"/>
    <property type="match status" value="1"/>
</dbReference>
<evidence type="ECO:0000256" key="9">
    <source>
        <dbReference type="SAM" id="Coils"/>
    </source>
</evidence>
<dbReference type="InterPro" id="IPR003395">
    <property type="entry name" value="RecF/RecN/SMC_N"/>
</dbReference>
<evidence type="ECO:0000313" key="13">
    <source>
        <dbReference type="Proteomes" id="UP000669133"/>
    </source>
</evidence>
<dbReference type="InterPro" id="IPR036277">
    <property type="entry name" value="SMC_hinge_sf"/>
</dbReference>
<evidence type="ECO:0000256" key="3">
    <source>
        <dbReference type="ARBA" id="ARBA00022618"/>
    </source>
</evidence>
<keyword evidence="3" id="KW-0132">Cell division</keyword>
<dbReference type="GO" id="GO:0005524">
    <property type="term" value="F:ATP binding"/>
    <property type="evidence" value="ECO:0007669"/>
    <property type="project" value="InterPro"/>
</dbReference>
<reference evidence="12 13" key="1">
    <citation type="submission" date="2020-12" db="EMBL/GenBank/DDBJ databases">
        <title>Effect of drift, selection, and recombination on the evolution of hybrid genomes in Candida yeast pathogens.</title>
        <authorList>
            <person name="Mixao V."/>
            <person name="Ksiezopolska E."/>
            <person name="Saus E."/>
            <person name="Boekhout T."/>
            <person name="Gacser A."/>
            <person name="Gabaldon T."/>
        </authorList>
    </citation>
    <scope>NUCLEOTIDE SEQUENCE [LARGE SCALE GENOMIC DNA]</scope>
    <source>
        <strain evidence="12 13">BP57</strain>
    </source>
</reference>
<feature type="compositionally biased region" description="Low complexity" evidence="10">
    <location>
        <begin position="1062"/>
        <end position="1071"/>
    </location>
</feature>
<feature type="region of interest" description="Disordered" evidence="10">
    <location>
        <begin position="1058"/>
        <end position="1093"/>
    </location>
</feature>
<feature type="coiled-coil region" evidence="9">
    <location>
        <begin position="693"/>
        <end position="903"/>
    </location>
</feature>
<evidence type="ECO:0000256" key="6">
    <source>
        <dbReference type="ARBA" id="ARBA00023242"/>
    </source>
</evidence>
<comment type="caution">
    <text evidence="12">The sequence shown here is derived from an EMBL/GenBank/DDBJ whole genome shotgun (WGS) entry which is preliminary data.</text>
</comment>
<dbReference type="GO" id="GO:0007059">
    <property type="term" value="P:chromosome segregation"/>
    <property type="evidence" value="ECO:0007669"/>
    <property type="project" value="UniProtKB-ARBA"/>
</dbReference>
<proteinExistence type="inferred from homology"/>
<evidence type="ECO:0000256" key="8">
    <source>
        <dbReference type="PIRNR" id="PIRNR005719"/>
    </source>
</evidence>
<evidence type="ECO:0000256" key="4">
    <source>
        <dbReference type="ARBA" id="ARBA00022776"/>
    </source>
</evidence>
<dbReference type="Pfam" id="PF02463">
    <property type="entry name" value="SMC_N"/>
    <property type="match status" value="1"/>
</dbReference>
<evidence type="ECO:0000256" key="7">
    <source>
        <dbReference type="ARBA" id="ARBA00023306"/>
    </source>
</evidence>